<dbReference type="EMBL" id="NXLR01000014">
    <property type="protein sequence ID" value="RDU59337.1"/>
    <property type="molecule type" value="Genomic_DNA"/>
</dbReference>
<evidence type="ECO:0000256" key="7">
    <source>
        <dbReference type="HAMAP-Rule" id="MF_01007"/>
    </source>
</evidence>
<evidence type="ECO:0000256" key="6">
    <source>
        <dbReference type="ARBA" id="ARBA00022691"/>
    </source>
</evidence>
<feature type="binding site" evidence="7">
    <location>
        <position position="105"/>
    </location>
    <ligand>
        <name>S-adenosyl-L-methionine</name>
        <dbReference type="ChEBI" id="CHEBI:59789"/>
    </ligand>
</feature>
<dbReference type="PIRSF" id="PIRSF004486">
    <property type="entry name" value="MraW"/>
    <property type="match status" value="1"/>
</dbReference>
<dbReference type="SUPFAM" id="SSF81799">
    <property type="entry name" value="Putative methyltransferase TM0872, insert domain"/>
    <property type="match status" value="1"/>
</dbReference>
<proteinExistence type="inferred from homology"/>
<comment type="caution">
    <text evidence="8">The sequence shown here is derived from an EMBL/GenBank/DDBJ whole genome shotgun (WGS) entry which is preliminary data.</text>
</comment>
<dbReference type="Gene3D" id="3.40.50.150">
    <property type="entry name" value="Vaccinia Virus protein VP39"/>
    <property type="match status" value="1"/>
</dbReference>
<dbReference type="SUPFAM" id="SSF53335">
    <property type="entry name" value="S-adenosyl-L-methionine-dependent methyltransferases"/>
    <property type="match status" value="1"/>
</dbReference>
<dbReference type="OrthoDB" id="9806637at2"/>
<comment type="similarity">
    <text evidence="1 7">Belongs to the methyltransferase superfamily. RsmH family.</text>
</comment>
<dbReference type="RefSeq" id="WP_104700580.1">
    <property type="nucleotide sequence ID" value="NZ_FZPP01000038.1"/>
</dbReference>
<evidence type="ECO:0000256" key="4">
    <source>
        <dbReference type="ARBA" id="ARBA00022603"/>
    </source>
</evidence>
<gene>
    <name evidence="7" type="primary">rsmH</name>
    <name evidence="8" type="ORF">CQA63_07215</name>
</gene>
<dbReference type="Gene3D" id="1.10.150.170">
    <property type="entry name" value="Putative methyltransferase TM0872, insert domain"/>
    <property type="match status" value="1"/>
</dbReference>
<evidence type="ECO:0000256" key="3">
    <source>
        <dbReference type="ARBA" id="ARBA00022552"/>
    </source>
</evidence>
<dbReference type="PANTHER" id="PTHR11265:SF0">
    <property type="entry name" value="12S RRNA N4-METHYLCYTIDINE METHYLTRANSFERASE"/>
    <property type="match status" value="1"/>
</dbReference>
<comment type="catalytic activity">
    <reaction evidence="7">
        <text>cytidine(1402) in 16S rRNA + S-adenosyl-L-methionine = N(4)-methylcytidine(1402) in 16S rRNA + S-adenosyl-L-homocysteine + H(+)</text>
        <dbReference type="Rhea" id="RHEA:42928"/>
        <dbReference type="Rhea" id="RHEA-COMP:10286"/>
        <dbReference type="Rhea" id="RHEA-COMP:10287"/>
        <dbReference type="ChEBI" id="CHEBI:15378"/>
        <dbReference type="ChEBI" id="CHEBI:57856"/>
        <dbReference type="ChEBI" id="CHEBI:59789"/>
        <dbReference type="ChEBI" id="CHEBI:74506"/>
        <dbReference type="ChEBI" id="CHEBI:82748"/>
        <dbReference type="EC" id="2.1.1.199"/>
    </reaction>
</comment>
<dbReference type="Proteomes" id="UP000256599">
    <property type="component" value="Unassembled WGS sequence"/>
</dbReference>
<keyword evidence="2 7" id="KW-0963">Cytoplasm</keyword>
<sequence>MNVHCSVLKDELLRAFSWSTGGLIDCTLGFGGHTLAFLESAPNTQVYAFDRDKSAIALAQQRLEKYRSHIKYYHCPFSLVLTKLEANELQGVRGIIADIGVSSMQLDNANRGFNFHSLALDMRMDKDSNLDAKRVLNSYSLRELEAIFKNYGEIKQYKKLTRLIVDRRAQKGFESCLELSELIESHFPRMGGLHPATLAFQAIRIEVNDELNQLRTLLQSIQTAFEGGALEQCKVGIITFHSLEDRIVKQYFKQWSKSCICPEESYKCQCGNNHALGEILTKKPITPTSKEIAHNKRARSAKLRIFALGAKYV</sequence>
<feature type="binding site" evidence="7">
    <location>
        <position position="98"/>
    </location>
    <ligand>
        <name>S-adenosyl-L-methionine</name>
        <dbReference type="ChEBI" id="CHEBI:59789"/>
    </ligand>
</feature>
<dbReference type="EC" id="2.1.1.199" evidence="7"/>
<protein>
    <recommendedName>
        <fullName evidence="7">Ribosomal RNA small subunit methyltransferase H</fullName>
        <ecNumber evidence="7">2.1.1.199</ecNumber>
    </recommendedName>
    <alternativeName>
        <fullName evidence="7">16S rRNA m(4)C1402 methyltransferase</fullName>
    </alternativeName>
    <alternativeName>
        <fullName evidence="7">rRNA (cytosine-N(4)-)-methyltransferase RsmH</fullName>
    </alternativeName>
</protein>
<dbReference type="InterPro" id="IPR002903">
    <property type="entry name" value="RsmH"/>
</dbReference>
<comment type="function">
    <text evidence="7">Specifically methylates the N4 position of cytidine in position 1402 (C1402) of 16S rRNA.</text>
</comment>
<accession>A0A3D8I2M0</accession>
<dbReference type="InterPro" id="IPR029063">
    <property type="entry name" value="SAM-dependent_MTases_sf"/>
</dbReference>
<name>A0A3D8I2M0_9HELI</name>
<dbReference type="PANTHER" id="PTHR11265">
    <property type="entry name" value="S-ADENOSYL-METHYLTRANSFERASE MRAW"/>
    <property type="match status" value="1"/>
</dbReference>
<evidence type="ECO:0000313" key="9">
    <source>
        <dbReference type="Proteomes" id="UP000256599"/>
    </source>
</evidence>
<keyword evidence="9" id="KW-1185">Reference proteome</keyword>
<dbReference type="AlphaFoldDB" id="A0A3D8I2M0"/>
<keyword evidence="6 7" id="KW-0949">S-adenosyl-L-methionine</keyword>
<evidence type="ECO:0000313" key="8">
    <source>
        <dbReference type="EMBL" id="RDU59337.1"/>
    </source>
</evidence>
<dbReference type="Pfam" id="PF01795">
    <property type="entry name" value="Methyltransf_5"/>
    <property type="match status" value="1"/>
</dbReference>
<dbReference type="GO" id="GO:0005737">
    <property type="term" value="C:cytoplasm"/>
    <property type="evidence" value="ECO:0007669"/>
    <property type="project" value="UniProtKB-SubCell"/>
</dbReference>
<organism evidence="8 9">
    <name type="scientific">Helicobacter marmotae</name>
    <dbReference type="NCBI Taxonomy" id="152490"/>
    <lineage>
        <taxon>Bacteria</taxon>
        <taxon>Pseudomonadati</taxon>
        <taxon>Campylobacterota</taxon>
        <taxon>Epsilonproteobacteria</taxon>
        <taxon>Campylobacterales</taxon>
        <taxon>Helicobacteraceae</taxon>
        <taxon>Helicobacter</taxon>
    </lineage>
</organism>
<feature type="binding site" evidence="7">
    <location>
        <position position="50"/>
    </location>
    <ligand>
        <name>S-adenosyl-L-methionine</name>
        <dbReference type="ChEBI" id="CHEBI:59789"/>
    </ligand>
</feature>
<dbReference type="GO" id="GO:0071424">
    <property type="term" value="F:rRNA (cytosine-N4-)-methyltransferase activity"/>
    <property type="evidence" value="ECO:0007669"/>
    <property type="project" value="UniProtKB-UniRule"/>
</dbReference>
<reference evidence="8 9" key="1">
    <citation type="submission" date="2018-04" db="EMBL/GenBank/DDBJ databases">
        <title>Novel Campyloabacter and Helicobacter Species and Strains.</title>
        <authorList>
            <person name="Mannion A.J."/>
            <person name="Shen Z."/>
            <person name="Fox J.G."/>
        </authorList>
    </citation>
    <scope>NUCLEOTIDE SEQUENCE [LARGE SCALE GENOMIC DNA]</scope>
    <source>
        <strain evidence="8 9">MIT 98-6070</strain>
    </source>
</reference>
<keyword evidence="3 7" id="KW-0698">rRNA processing</keyword>
<evidence type="ECO:0000256" key="1">
    <source>
        <dbReference type="ARBA" id="ARBA00010396"/>
    </source>
</evidence>
<dbReference type="GO" id="GO:0070475">
    <property type="term" value="P:rRNA base methylation"/>
    <property type="evidence" value="ECO:0007669"/>
    <property type="project" value="UniProtKB-UniRule"/>
</dbReference>
<dbReference type="NCBIfam" id="TIGR00006">
    <property type="entry name" value="16S rRNA (cytosine(1402)-N(4))-methyltransferase RsmH"/>
    <property type="match status" value="1"/>
</dbReference>
<comment type="subcellular location">
    <subcellularLocation>
        <location evidence="7">Cytoplasm</location>
    </subcellularLocation>
</comment>
<dbReference type="InterPro" id="IPR023397">
    <property type="entry name" value="SAM-dep_MeTrfase_MraW_recog"/>
</dbReference>
<feature type="binding site" evidence="7">
    <location>
        <position position="77"/>
    </location>
    <ligand>
        <name>S-adenosyl-L-methionine</name>
        <dbReference type="ChEBI" id="CHEBI:59789"/>
    </ligand>
</feature>
<feature type="binding site" evidence="7">
    <location>
        <begin position="31"/>
        <end position="33"/>
    </location>
    <ligand>
        <name>S-adenosyl-L-methionine</name>
        <dbReference type="ChEBI" id="CHEBI:59789"/>
    </ligand>
</feature>
<evidence type="ECO:0000256" key="5">
    <source>
        <dbReference type="ARBA" id="ARBA00022679"/>
    </source>
</evidence>
<dbReference type="HAMAP" id="MF_01007">
    <property type="entry name" value="16SrRNA_methyltr_H"/>
    <property type="match status" value="1"/>
</dbReference>
<evidence type="ECO:0000256" key="2">
    <source>
        <dbReference type="ARBA" id="ARBA00022490"/>
    </source>
</evidence>
<keyword evidence="4 7" id="KW-0489">Methyltransferase</keyword>
<keyword evidence="5 7" id="KW-0808">Transferase</keyword>